<feature type="region of interest" description="Disordered" evidence="2">
    <location>
        <begin position="1935"/>
        <end position="2145"/>
    </location>
</feature>
<proteinExistence type="predicted"/>
<feature type="coiled-coil region" evidence="1">
    <location>
        <begin position="6329"/>
        <end position="6356"/>
    </location>
</feature>
<feature type="coiled-coil region" evidence="1">
    <location>
        <begin position="2976"/>
        <end position="3088"/>
    </location>
</feature>
<protein>
    <submittedName>
        <fullName evidence="3">Uncharacterized protein</fullName>
    </submittedName>
</protein>
<feature type="compositionally biased region" description="Basic and acidic residues" evidence="2">
    <location>
        <begin position="1315"/>
        <end position="1332"/>
    </location>
</feature>
<feature type="compositionally biased region" description="Basic and acidic residues" evidence="2">
    <location>
        <begin position="2114"/>
        <end position="2126"/>
    </location>
</feature>
<feature type="coiled-coil region" evidence="1">
    <location>
        <begin position="3139"/>
        <end position="3196"/>
    </location>
</feature>
<feature type="coiled-coil region" evidence="1">
    <location>
        <begin position="4487"/>
        <end position="4521"/>
    </location>
</feature>
<feature type="region of interest" description="Disordered" evidence="2">
    <location>
        <begin position="2471"/>
        <end position="2490"/>
    </location>
</feature>
<feature type="compositionally biased region" description="Basic and acidic residues" evidence="2">
    <location>
        <begin position="1487"/>
        <end position="1497"/>
    </location>
</feature>
<keyword evidence="1" id="KW-0175">Coiled coil</keyword>
<evidence type="ECO:0000313" key="4">
    <source>
        <dbReference type="Proteomes" id="UP001249851"/>
    </source>
</evidence>
<feature type="region of interest" description="Disordered" evidence="2">
    <location>
        <begin position="344"/>
        <end position="373"/>
    </location>
</feature>
<feature type="compositionally biased region" description="Basic and acidic residues" evidence="2">
    <location>
        <begin position="1405"/>
        <end position="1431"/>
    </location>
</feature>
<feature type="compositionally biased region" description="Basic and acidic residues" evidence="2">
    <location>
        <begin position="1879"/>
        <end position="1891"/>
    </location>
</feature>
<feature type="region of interest" description="Disordered" evidence="2">
    <location>
        <begin position="1063"/>
        <end position="1102"/>
    </location>
</feature>
<feature type="coiled-coil region" evidence="1">
    <location>
        <begin position="6146"/>
        <end position="6181"/>
    </location>
</feature>
<feature type="compositionally biased region" description="Basic and acidic residues" evidence="2">
    <location>
        <begin position="1443"/>
        <end position="1463"/>
    </location>
</feature>
<feature type="compositionally biased region" description="Polar residues" evidence="2">
    <location>
        <begin position="1063"/>
        <end position="1074"/>
    </location>
</feature>
<feature type="compositionally biased region" description="Basic and acidic residues" evidence="2">
    <location>
        <begin position="734"/>
        <end position="762"/>
    </location>
</feature>
<feature type="coiled-coil region" evidence="1">
    <location>
        <begin position="6082"/>
        <end position="6112"/>
    </location>
</feature>
<feature type="coiled-coil region" evidence="1">
    <location>
        <begin position="251"/>
        <end position="293"/>
    </location>
</feature>
<feature type="compositionally biased region" description="Polar residues" evidence="2">
    <location>
        <begin position="1525"/>
        <end position="1546"/>
    </location>
</feature>
<feature type="coiled-coil region" evidence="1">
    <location>
        <begin position="2396"/>
        <end position="2423"/>
    </location>
</feature>
<feature type="compositionally biased region" description="Basic and acidic residues" evidence="2">
    <location>
        <begin position="3884"/>
        <end position="3924"/>
    </location>
</feature>
<feature type="compositionally biased region" description="Polar residues" evidence="2">
    <location>
        <begin position="2478"/>
        <end position="2487"/>
    </location>
</feature>
<feature type="compositionally biased region" description="Basic and acidic residues" evidence="2">
    <location>
        <begin position="1803"/>
        <end position="1834"/>
    </location>
</feature>
<feature type="coiled-coil region" evidence="1">
    <location>
        <begin position="5294"/>
        <end position="5321"/>
    </location>
</feature>
<feature type="compositionally biased region" description="Basic and acidic residues" evidence="2">
    <location>
        <begin position="1673"/>
        <end position="1689"/>
    </location>
</feature>
<reference evidence="3" key="1">
    <citation type="journal article" date="2023" name="G3 (Bethesda)">
        <title>Whole genome assembly and annotation of the endangered Caribbean coral Acropora cervicornis.</title>
        <authorList>
            <person name="Selwyn J.D."/>
            <person name="Vollmer S.V."/>
        </authorList>
    </citation>
    <scope>NUCLEOTIDE SEQUENCE</scope>
    <source>
        <strain evidence="3">K2</strain>
    </source>
</reference>
<feature type="compositionally biased region" description="Polar residues" evidence="2">
    <location>
        <begin position="4541"/>
        <end position="4558"/>
    </location>
</feature>
<feature type="region of interest" description="Disordered" evidence="2">
    <location>
        <begin position="1758"/>
        <end position="1923"/>
    </location>
</feature>
<gene>
    <name evidence="3" type="ORF">P5673_027119</name>
</gene>
<feature type="coiled-coil region" evidence="1">
    <location>
        <begin position="4192"/>
        <end position="4219"/>
    </location>
</feature>
<feature type="coiled-coil region" evidence="1">
    <location>
        <begin position="2313"/>
        <end position="2350"/>
    </location>
</feature>
<feature type="compositionally biased region" description="Basic and acidic residues" evidence="2">
    <location>
        <begin position="3771"/>
        <end position="3798"/>
    </location>
</feature>
<organism evidence="3 4">
    <name type="scientific">Acropora cervicornis</name>
    <name type="common">Staghorn coral</name>
    <dbReference type="NCBI Taxonomy" id="6130"/>
    <lineage>
        <taxon>Eukaryota</taxon>
        <taxon>Metazoa</taxon>
        <taxon>Cnidaria</taxon>
        <taxon>Anthozoa</taxon>
        <taxon>Hexacorallia</taxon>
        <taxon>Scleractinia</taxon>
        <taxon>Astrocoeniina</taxon>
        <taxon>Acroporidae</taxon>
        <taxon>Acropora</taxon>
    </lineage>
</organism>
<feature type="coiled-coil region" evidence="1">
    <location>
        <begin position="5955"/>
        <end position="6036"/>
    </location>
</feature>
<feature type="compositionally biased region" description="Acidic residues" evidence="2">
    <location>
        <begin position="1729"/>
        <end position="1739"/>
    </location>
</feature>
<dbReference type="Proteomes" id="UP001249851">
    <property type="component" value="Unassembled WGS sequence"/>
</dbReference>
<feature type="coiled-coil region" evidence="1">
    <location>
        <begin position="4628"/>
        <end position="4655"/>
    </location>
</feature>
<accession>A0AAD9PZK0</accession>
<feature type="region of interest" description="Disordered" evidence="2">
    <location>
        <begin position="1393"/>
        <end position="1746"/>
    </location>
</feature>
<feature type="region of interest" description="Disordered" evidence="2">
    <location>
        <begin position="3771"/>
        <end position="3828"/>
    </location>
</feature>
<feature type="compositionally biased region" description="Basic and acidic residues" evidence="2">
    <location>
        <begin position="1547"/>
        <end position="1564"/>
    </location>
</feature>
<feature type="coiled-coil region" evidence="1">
    <location>
        <begin position="5542"/>
        <end position="5593"/>
    </location>
</feature>
<feature type="compositionally biased region" description="Polar residues" evidence="2">
    <location>
        <begin position="2069"/>
        <end position="2097"/>
    </location>
</feature>
<feature type="region of interest" description="Disordered" evidence="2">
    <location>
        <begin position="3882"/>
        <end position="3925"/>
    </location>
</feature>
<feature type="compositionally biased region" description="Basic and acidic residues" evidence="2">
    <location>
        <begin position="1261"/>
        <end position="1273"/>
    </location>
</feature>
<dbReference type="EMBL" id="JARQWQ010000092">
    <property type="protein sequence ID" value="KAK2551878.1"/>
    <property type="molecule type" value="Genomic_DNA"/>
</dbReference>
<feature type="compositionally biased region" description="Basic and acidic residues" evidence="2">
    <location>
        <begin position="926"/>
        <end position="948"/>
    </location>
</feature>
<feature type="compositionally biased region" description="Basic and acidic residues" evidence="2">
    <location>
        <begin position="3568"/>
        <end position="3583"/>
    </location>
</feature>
<reference evidence="3" key="2">
    <citation type="journal article" date="2023" name="Science">
        <title>Genomic signatures of disease resistance in endangered staghorn corals.</title>
        <authorList>
            <person name="Vollmer S.V."/>
            <person name="Selwyn J.D."/>
            <person name="Despard B.A."/>
            <person name="Roesel C.L."/>
        </authorList>
    </citation>
    <scope>NUCLEOTIDE SEQUENCE</scope>
    <source>
        <strain evidence="3">K2</strain>
    </source>
</reference>
<feature type="compositionally biased region" description="Basic and acidic residues" evidence="2">
    <location>
        <begin position="2059"/>
        <end position="2068"/>
    </location>
</feature>
<feature type="region of interest" description="Disordered" evidence="2">
    <location>
        <begin position="4538"/>
        <end position="4600"/>
    </location>
</feature>
<evidence type="ECO:0000256" key="2">
    <source>
        <dbReference type="SAM" id="MobiDB-lite"/>
    </source>
</evidence>
<feature type="region of interest" description="Disordered" evidence="2">
    <location>
        <begin position="923"/>
        <end position="948"/>
    </location>
</feature>
<sequence length="6447" mass="744692">MKGCKVSDKNTSETRMLEEQFEKEKNDILCGFLKEKEIIEVMHTEEMTALAKKFEQEKDFMRSQFELEMKNLLKGFQTQQVEKEREQVLSETNEWSEISTKKTELEERDLEIQCKKERMKLRLEFEEIIAAKNEEIKILRRKLLSEGNEENALSRNSPDNDVYIKRTEHEEELRRFTETFETEKLELQRKCDREKADLVQVFANQTERMNAKFDEQKKKMHEDQQKELKFKLEVTERLLLEKSDIDNKRMLEQFEHEVRDLQESIEKDYKDRLLNQQETIDNLEKEKIDLVNAMQTERFSLAKLYNREVYLLTKTDQITQTKEDLEVVLLDEIAKLKQQYEDAMSEMDKQQKQQVEEVKRKQKPERELEQKHRKEMEKLKRDFLNEKECMEAEFRKEQLNLLKSFEFEKNDMEQKYEAIIQEREAEIEQREEDLQRVYEEEVGELKMIVSKQREELDISKEKLTDLADQMEEFVSERNRLEERIAKEKNQCQTLEKIVEKNLKAFENKMKVAEEIYQKELSLKDDDLSTVKQKTHQLEAENMNLHETIEALNATLEEVQTPLAGKSDLLQMDKREEEYIQGIQTRKDNVSENLLELREKLGNCIPVGEELTTVEDYQLSNKNMKDAINRAIIAIDNLCSKEGKDKNVLTDEEPMFSIEDQLEAVENILKESDASGKIDEITKDQINYKMREVLKKAHRVAQLEKLMLKKQDEEEISALLKELADEKEKKLEEMLKDMPETKKTAPKPISEEKGKLDRNRDKVQSGPKTSKGRRKRDPSTSDVVDGLEQENEHLKRSIKELRNTFQREKEDLIEKLQTQHKEFMMSSESEVIENVLKQKSSLEEAFHLERFCLSRLYYSEMKEELDDILDRRQENMKRKLEREKMDLILKYESDITDLHRLLSEKDEMELRLLQDRNNVTQKLLVSQKRDTHEKGRRERKKEKQQFEREKENLEVTIPLKREIAELQNKRRREHESYVANLKEAINLMKEIISSTPPRKSEDNRRLDRASFYSEDSESSVARSPVHKGNEILVSDEEIRSKEDLLAALEKLVDMILNTNEEAVYDSETTSGASSDLESEYSDATVASGETDEGTFSGPESNHGEMLSVKREKLDFVFSVERFNLGRVYYGEYRDSLRKAMKKLAKAKETIRSSRKDLENDLLRCVRSLVRRTNLGEEHHRVSTRDVDTQTVLKDSPHPVRGEVVDVIEEGQKMIDMDVDLATEKQLDNYFSEDLKTHKKEESCTPEEGRKDSSELPMVRKALTTDHSRKNEKCIGARTQMGNEDETSNKKEEESAYGTFDSVAEGPQSPPNNGKWADLHREESKEEEHSEKTGNENIQLTNEVYVSFETNDNGEGAVNDFTDVNEDERTTGQVDIENTNVIKLNKTDAINVVGEKSQEMSGDGLNIEEKYSRNDICEKNEDQNYVNERREEDSTAAGISQGIQTRDEAIFKKDERSTDDKETCKDSSGQQAKAPQAEDKIMDILQSQREPDKEDKASKLEAVPINNGGKDTRRMTTDVVDHEETSQRPQGNIIYSLQNQSFGGSSHNTNERNEPFEYKSEPEEVKGILPELKSLKKSNDDEPSSKKNEFETNVEKNGNGSESFEETADVCHTKKPLGESGYQNEKHTGENSSELDVIISDDQENFKEENLDEAESIGHKDDEITSEFKPQTQLGEKERSEKDESITDRNKIHTGTDVLGGSEGPDFNEELPTGSRLEQKSKEVQTNDDREGSEEDDITTDTEERYSNENFIVQPGVVAQQEPENNWNADQTTLGNDDLAYESHIEGTIQNSPQEFKTAGNLDEPQIKERSFEHEPQGSTSHKYEETVNSKGKIEEDVVSEDEETRSPEPHKEQNTKLKASVNDGEHVDNAEEGTFLEMESTGHDGEPEKDKSNVSQPKYPLNPNEYEEPSVKERKDIQDKEREELLETECGSLKVKASNQISCGGKDAQVTGGQDDEAEWSSDYKNQIKNNKDDLEAQEFSDYKDQIKDSETYPDIEGFSDYKDKVKDNKSYPEAERSSDCKDQITDSDDYPETERSSDYKGNLSPETPMFSKATGAGTKDGDVAKSEQETSFDQPSDSNNNFESSTDYKMCNDNTMDSGKDDDTSNDRNPNAGNDKEKNDGPETAKDSNSFQGDEDDEERFTQNEQDLINQLKRNNKILQDKFDLLCEIVGKGFVNEIPELSEKQEAKDSKSGLKSVNDLHEEKELLSREREQVDLKIEQLHNSRVEEMENDNDGKEAEARILDSLEQIDMELRKRNEDHLLNHLKKERKDVCTKLEEIDHLMQEEMDGVRNLPENDTFLLFGALMSKRDRLKDDALEKSRELQRRSKMLEEANRKSRKEDEQLVKSLNELKALIDVLEDFKEIDSYKYQAKKIKKNLPSDIESLIGNKMGLDLKKLKLNKKLKKTANDIERYDRLLDEKRKSLQPFQRKKDRLEQGLHLLDPSLTTRSKMLGGHEQNSDKVSQSIASMSFGDDQMQREGNSTSQEHGVTEKDMKALNLAISKTPGELKEKLCEETTTAKRLEILHKETVQMMEQLKHLNAKIGSEESLLRKAGVEFPSEITEYWEKGLDMERGTLDNAQLIKDGSFSDATTHESKKLESLFLLRESLVESTSGLEDEISREQENFLLVRQYKKTGEIRGETGCKIKVLIDTQMDLLTELNDTNKMILQRISTGGLTGSHAELIEDSVAKKLRLEKDIDKMQDEMDGEPVRAAKALASLAEKKLPLDEDLAETLENIKVQAQRIQEAFTNDHESNKIPEKIALLINQALQIKQKESISVKELRQRHQEVELLVKQNAESLVEAKETGKNTSDEEEVLENSIREKMTVDGQLKEVLREMSFGSEVFSSLQEEEGEQPMQNEGKSRSEPFSLIGDIEAESSQQNLKEGGRGVNSHIHADDSRTRNLLMEVGLSEEEACAKMEELRSLVIDTSKLKEELQQLKLIEELLNEGVTLEGKITQYVPQGDNGKRKEQNEIELVKINAIIEHKIKEMQELQRRMASRDETLKQLQDAREELDNVLETLEENICKTQKKAKDDFEKAQRILDEQRKLLGEEQEALRRELDSIEDELERSRKEERGLEEELYFLKKEYHEDRQIKSDLEKLFIEKECLREYLAEIDTAIGNSDTDFEQEKQQGDTLKYDQLTERKKALEKELGDIRDLKGKTIVEYEDEEIEETIKELTQRKHDLQERENEIYEEIRDSDMLSELALQAREQKNEIPLYAIQGILFEMARDKKTLTRFIKEQQDLNNAVQKQRDELGDTIALVKCKVGEKLFNIMTKSALDDDEATITDQYHSILSEVTGNDASIDEALHYLAEENEQLMAVNETMNLELEVLKDKVGEQLVTELLNTDLPKEELEFDEVITATMKEGGFPLATILQEQKSKTQILEDTLGKGLFNCIVRSNGITEPGTRGSYSSHPKLVAPDIMERFDEDLESVIAIYEKDLNNLSRENKVYKKLLGEDLAQQLLRMSDTSEKLATLEGRIQYSQSGPEDRNGMHDVTDENIDDVGITGRMDAKSKIIERENNVVPSAEKQRPNDVEVEFTEAIKDVPLTRSSKRLDLQELDAKIQGEKAQEDDSRAHWQSEELGNDSLKRGKEEEKMERINPEELLQTETMKEIAPTLINLYLSHVGFPQEKNSYALCGEDETVKSSLKAVDAIRENGETLGEIVVKYELELQRAQENDAITSNPREVRKNKPESIIDDGSRLTEVSKMETDMQGVIDQENTLAMLKERLGEDLAEILIKGAKQEFSQELPSACYVSVEEDQVGNNEITKHLEQDPLARNGDKRSKTEIKLERLSSSETELLSPKQTNNAVAEDKRRLDGDEGADDKANFRKLKAPGIALQNNQTLADVISLYEESLEFLQNQLGPSLTRTLLEQKPYALPHHEDKKQEQALKYREGDSEDKQSSEGDKISMNKSEKEQNDGKTAVAFMVESFGNSLTEIDSRKGKEVKAPSVMAKSRKTLEEVIEDYERQIYINLSKLENEVSLLKEKLGSNLLGILLEDDSTENYILPGDQNASKSQETGGDYEQEFIIQIRSLIEDESKTVEDIIRKYEFQLKEMTRLVPSETIEDTPTLDLSSDLKDKISSLRDKYKHLEEEKSILGEKLNNIEKLLGQGLFCLLDNIEDKRDQSSDVETNLTTADKLKIEDGTKTKSQLGEDTVESDHIKARSPIQGDDTAQPDYLISLIQNDGETIEDILRKYERELEDMRKLIPSEKGESVAVLDLISDSEDTTTCIKSRKEDVEEHNEIVETKLRNIGKILGRGLFRVLENLQARGQLSGDVEINMNPTDEIYETKQEEHEGKEADFLKATLLMKGGKTVEDILKEYERQLGEMTEFLPNEAGSVDSKEVVTSELEHEPWRLKGKDMDSKKENEIFEAKLRSIEKHLGKGLFCLLDNLHDRSSDEEADFNEADKTNIDKGALTKSQLGDDDREDTAQPCNLKARSLIENDGKTMEEILLTYETQLEEMARLFPSEKGNVATVMDLISDSENEMATLKSKNKNLEQENKTLEERLRNVGNFIDQDRLLALDNVQWDEGKSSNEVNTDCDISSKTNNEGPETRSEPTGGHEEEDEIQLHDRNERTLTKNEDQTAEKSLLTKEKQLKDPAKLFSEDASSMDLRSDFEDGKLILKEQVNDTEDDSQSLKDKLRNLEIIIGHDLFYTLNKISDLDSSSELETGFDAVRKLKNGDKTLEKVFIDYESELTALRKLMPNPGKESRSLSDVITEFEETNDQLLRENKDLKKFLDELMDKIGSNLFSDLTRFLRTHDHSFETDSSIDRKSSQKLWAPKRMEEETLTLEEVIISYEKDLNESKQTLGVLRGVSERQVETPLQAAVKERRLSTEGFHRRHSFPSVEVDKETSAFRTKWRQHDNTDRIQVYQSDIADAAEGNSHPFDGDFEILKSRLGHSLAEEIMKMKYTISASTENKPGTELKITKIMEVKQSTLEDVLETYESALGTLLSDTPASAGDADPRNFANDEKTIGKVVTEYEEDTENMERERAVQKDIASKDSDTSCLMERIETYENEISTLNDKIRSQDILQSKVGALLSKQLIGLSTSTDEESLAFFSLRAVEVMEKDEDLTLADVVKNYEEELERKSHEILNLKELISGDMLEIATSQEGEIYELKNVNLILAKELEYLTDQIGQELSDELLKKSDKDPLTDNVKLYREVINKMDMDGKKLQSVLEDLDNERTLMQGEIEVLSRNGKMLEELSRKVGEDLFKELNEDEPKMTKEADKPMFEVSNLMSVEQKTLGEVILSYEIDLVRLRRENEAFCALMEKESMEDTPVINVLSDYEEKISKLEGENADQCKTIQTLNQRIGAELSQELLTLPNEPHASSNKGASELKALEIIQRDKSSLLDVLINYEKKLKELDDDGEAGSLVSVQPAKKDEMKFAQLIPNVEFKSETPFQISHIAPSEKSGDDLEEDKITNQIVIPDGNMISKNGQSLDSLTVSETIGMDVLLFEGFVEKKLETLPHPEEYFLLAEPKQIIEENIVEVQLSQHEESLNTDFVENLFASDRHANDEEADSKRSSPLKIKLKLEEEECMELENLQKKIKQLEEELEEEKSLKKQYEKDAQDLLKDIVVLKMKQIEDGDENPEESRRIMQEELEIKQDNRHLEEDLRIERKRRVSAEESKRDLVDEVDNLMKQKEALLERQKEIDQTEKLLADTTSLRRKIGEQNRINKKLKEELMEREKSMKGREALHNEEKSELLANHEKEKSELMQELVASKETLETQLKELFAMNEDLKGTIKILQDQLKESNETLESEVEDKTEKDKYEDQLESLYAQNAKREAELQQQVDILTRQLEMEREFARKQNKELENLHREKEHLKEYIDLKLEKQQCDFEETKAELRRQDAKSSVDLLNQEEKRNKESEEMLELLQIERAKIQEAFDQELTRIISEKEEEQRLKDEQMNREFLMEKRELKAIIEREIYEQLIDKNLETEADFRELLSRILQEHSKEIEGVENDIQKAEERFQDEKERLIEQSDKEKNVLKEIYEDEKKALQATVQDLLKEVIKLKNQRKELRLSHKIEIENMEVTYEKDILKLKENWEAKKRDLLNNLKQDFDTKVVNETGKLEIELEELQRELNKSEQRRKEVEEQLKETPAVNFHQMIEEEASTSKGNEDRINNLKDLTPVKKKLEEEYDKKLSEEKRKFEEILVGLRHEIGNLQEKRRVIQDKLYGHDPTSMDKQLMEKSLTNYKMEMLSKMEKEVEQKVAREKEPLEEAINEMQREVDDLKRQRWELRNQMRRERAKMEEELEMEREHIQRQFLKEKEDLKSKLDSRVQKELAKRAAENKISRALSPIYTDPQDSPRGLRSENTLLRGDNQRLQLEVSELQSKLGALEFSIQGMVSSEKMKAEKMKQIQANMPKKVTFSDEVHARTIDYTTEISNETILQQLREKDDQVKQLLEAKRFYEEVLSELCEEAGFFELDQDLVI</sequence>
<feature type="compositionally biased region" description="Basic and acidic residues" evidence="2">
    <location>
        <begin position="4559"/>
        <end position="4600"/>
    </location>
</feature>
<feature type="coiled-coil region" evidence="1">
    <location>
        <begin position="5710"/>
        <end position="5928"/>
    </location>
</feature>
<feature type="coiled-coil region" evidence="1">
    <location>
        <begin position="5619"/>
        <end position="5667"/>
    </location>
</feature>
<keyword evidence="4" id="KW-1185">Reference proteome</keyword>
<name>A0AAD9PZK0_ACRCE</name>
<feature type="compositionally biased region" description="Basic and acidic residues" evidence="2">
    <location>
        <begin position="1843"/>
        <end position="1854"/>
    </location>
</feature>
<comment type="caution">
    <text evidence="3">The sequence shown here is derived from an EMBL/GenBank/DDBJ whole genome shotgun (WGS) entry which is preliminary data.</text>
</comment>
<feature type="region of interest" description="Disordered" evidence="2">
    <location>
        <begin position="734"/>
        <end position="790"/>
    </location>
</feature>
<feature type="coiled-coil region" evidence="1">
    <location>
        <begin position="5014"/>
        <end position="5041"/>
    </location>
</feature>
<feature type="compositionally biased region" description="Basic and acidic residues" evidence="2">
    <location>
        <begin position="1908"/>
        <end position="1923"/>
    </location>
</feature>
<evidence type="ECO:0000313" key="3">
    <source>
        <dbReference type="EMBL" id="KAK2551878.1"/>
    </source>
</evidence>
<feature type="coiled-coil region" evidence="1">
    <location>
        <begin position="4079"/>
        <end position="4113"/>
    </location>
</feature>
<feature type="coiled-coil region" evidence="1">
    <location>
        <begin position="1128"/>
        <end position="1159"/>
    </location>
</feature>
<feature type="region of interest" description="Disordered" evidence="2">
    <location>
        <begin position="3568"/>
        <end position="3589"/>
    </location>
</feature>
<feature type="region of interest" description="Disordered" evidence="2">
    <location>
        <begin position="1232"/>
        <end position="1338"/>
    </location>
</feature>
<feature type="compositionally biased region" description="Polar residues" evidence="2">
    <location>
        <begin position="1760"/>
        <end position="1773"/>
    </location>
</feature>
<feature type="compositionally biased region" description="Basic and acidic residues" evidence="2">
    <location>
        <begin position="1969"/>
        <end position="1990"/>
    </location>
</feature>
<feature type="coiled-coil region" evidence="1">
    <location>
        <begin position="6222"/>
        <end position="6285"/>
    </location>
</feature>
<feature type="compositionally biased region" description="Basic and acidic residues" evidence="2">
    <location>
        <begin position="1508"/>
        <end position="1524"/>
    </location>
</feature>
<feature type="compositionally biased region" description="Basic and acidic residues" evidence="2">
    <location>
        <begin position="1571"/>
        <end position="1592"/>
    </location>
</feature>
<feature type="compositionally biased region" description="Basic and acidic residues" evidence="2">
    <location>
        <begin position="1999"/>
        <end position="2024"/>
    </location>
</feature>
<feature type="coiled-coil region" evidence="1">
    <location>
        <begin position="2197"/>
        <end position="2246"/>
    </location>
</feature>
<feature type="compositionally biased region" description="Basic and acidic residues" evidence="2">
    <location>
        <begin position="3815"/>
        <end position="3828"/>
    </location>
</feature>
<feature type="coiled-coil region" evidence="1">
    <location>
        <begin position="3430"/>
        <end position="3457"/>
    </location>
</feature>
<feature type="compositionally biased region" description="Basic and acidic residues" evidence="2">
    <location>
        <begin position="1715"/>
        <end position="1728"/>
    </location>
</feature>
<feature type="coiled-coil region" evidence="1">
    <location>
        <begin position="6401"/>
        <end position="6435"/>
    </location>
</feature>
<feature type="compositionally biased region" description="Basic and acidic residues" evidence="2">
    <location>
        <begin position="1232"/>
        <end position="1252"/>
    </location>
</feature>
<feature type="coiled-coil region" evidence="1">
    <location>
        <begin position="4725"/>
        <end position="4752"/>
    </location>
</feature>
<evidence type="ECO:0000256" key="1">
    <source>
        <dbReference type="SAM" id="Coils"/>
    </source>
</evidence>